<dbReference type="AlphaFoldDB" id="A0A2P5HQL5"/>
<organism evidence="2 3">
    <name type="scientific">Diaporthe helianthi</name>
    <dbReference type="NCBI Taxonomy" id="158607"/>
    <lineage>
        <taxon>Eukaryota</taxon>
        <taxon>Fungi</taxon>
        <taxon>Dikarya</taxon>
        <taxon>Ascomycota</taxon>
        <taxon>Pezizomycotina</taxon>
        <taxon>Sordariomycetes</taxon>
        <taxon>Sordariomycetidae</taxon>
        <taxon>Diaporthales</taxon>
        <taxon>Diaporthaceae</taxon>
        <taxon>Diaporthe</taxon>
    </lineage>
</organism>
<name>A0A2P5HQL5_DIAHE</name>
<gene>
    <name evidence="2" type="ORF">DHEL01_v209073</name>
</gene>
<evidence type="ECO:0000313" key="3">
    <source>
        <dbReference type="Proteomes" id="UP000094444"/>
    </source>
</evidence>
<sequence length="113" mass="12698">MWYHRRKRPQSAKEEGFNPATDSVRATINGPGFPGAQVKSIYDPVAWRENYSAACPQELDGRPSLHFPKHEASDAELRGGGCLERAWLRMEVRLLRTIAGHHWQTAGEQLASS</sequence>
<dbReference type="InParanoid" id="A0A2P5HQL5"/>
<dbReference type="EMBL" id="MAVT02000980">
    <property type="protein sequence ID" value="POS72528.1"/>
    <property type="molecule type" value="Genomic_DNA"/>
</dbReference>
<protein>
    <submittedName>
        <fullName evidence="2">Uncharacterized protein</fullName>
    </submittedName>
</protein>
<dbReference type="OrthoDB" id="5242411at2759"/>
<feature type="compositionally biased region" description="Basic residues" evidence="1">
    <location>
        <begin position="1"/>
        <end position="10"/>
    </location>
</feature>
<dbReference type="Proteomes" id="UP000094444">
    <property type="component" value="Unassembled WGS sequence"/>
</dbReference>
<keyword evidence="3" id="KW-1185">Reference proteome</keyword>
<evidence type="ECO:0000256" key="1">
    <source>
        <dbReference type="SAM" id="MobiDB-lite"/>
    </source>
</evidence>
<evidence type="ECO:0000313" key="2">
    <source>
        <dbReference type="EMBL" id="POS72528.1"/>
    </source>
</evidence>
<proteinExistence type="predicted"/>
<feature type="region of interest" description="Disordered" evidence="1">
    <location>
        <begin position="1"/>
        <end position="31"/>
    </location>
</feature>
<reference evidence="2" key="1">
    <citation type="submission" date="2017-09" db="EMBL/GenBank/DDBJ databases">
        <title>Polyketide synthases of a Diaporthe helianthi virulent isolate.</title>
        <authorList>
            <person name="Baroncelli R."/>
        </authorList>
    </citation>
    <scope>NUCLEOTIDE SEQUENCE [LARGE SCALE GENOMIC DNA]</scope>
    <source>
        <strain evidence="2">7/96</strain>
    </source>
</reference>
<accession>A0A2P5HQL5</accession>
<comment type="caution">
    <text evidence="2">The sequence shown here is derived from an EMBL/GenBank/DDBJ whole genome shotgun (WGS) entry which is preliminary data.</text>
</comment>